<keyword evidence="2" id="KW-1185">Reference proteome</keyword>
<evidence type="ECO:0000313" key="2">
    <source>
        <dbReference type="Proteomes" id="UP000747542"/>
    </source>
</evidence>
<organism evidence="1 2">
    <name type="scientific">Homarus americanus</name>
    <name type="common">American lobster</name>
    <dbReference type="NCBI Taxonomy" id="6706"/>
    <lineage>
        <taxon>Eukaryota</taxon>
        <taxon>Metazoa</taxon>
        <taxon>Ecdysozoa</taxon>
        <taxon>Arthropoda</taxon>
        <taxon>Crustacea</taxon>
        <taxon>Multicrustacea</taxon>
        <taxon>Malacostraca</taxon>
        <taxon>Eumalacostraca</taxon>
        <taxon>Eucarida</taxon>
        <taxon>Decapoda</taxon>
        <taxon>Pleocyemata</taxon>
        <taxon>Astacidea</taxon>
        <taxon>Nephropoidea</taxon>
        <taxon>Nephropidae</taxon>
        <taxon>Homarus</taxon>
    </lineage>
</organism>
<comment type="caution">
    <text evidence="1">The sequence shown here is derived from an EMBL/GenBank/DDBJ whole genome shotgun (WGS) entry which is preliminary data.</text>
</comment>
<dbReference type="EMBL" id="JAHLQT010026055">
    <property type="protein sequence ID" value="KAG7164027.1"/>
    <property type="molecule type" value="Genomic_DNA"/>
</dbReference>
<name>A0A8J5JTH6_HOMAM</name>
<protein>
    <submittedName>
        <fullName evidence="1">Uncharacterized protein</fullName>
    </submittedName>
</protein>
<proteinExistence type="predicted"/>
<dbReference type="Proteomes" id="UP000747542">
    <property type="component" value="Unassembled WGS sequence"/>
</dbReference>
<accession>A0A8J5JTH6</accession>
<reference evidence="1" key="1">
    <citation type="journal article" date="2021" name="Sci. Adv.">
        <title>The American lobster genome reveals insights on longevity, neural, and immune adaptations.</title>
        <authorList>
            <person name="Polinski J.M."/>
            <person name="Zimin A.V."/>
            <person name="Clark K.F."/>
            <person name="Kohn A.B."/>
            <person name="Sadowski N."/>
            <person name="Timp W."/>
            <person name="Ptitsyn A."/>
            <person name="Khanna P."/>
            <person name="Romanova D.Y."/>
            <person name="Williams P."/>
            <person name="Greenwood S.J."/>
            <person name="Moroz L.L."/>
            <person name="Walt D.R."/>
            <person name="Bodnar A.G."/>
        </authorList>
    </citation>
    <scope>NUCLEOTIDE SEQUENCE</scope>
    <source>
        <strain evidence="1">GMGI-L3</strain>
    </source>
</reference>
<gene>
    <name evidence="1" type="ORF">Hamer_G014502</name>
</gene>
<evidence type="ECO:0000313" key="1">
    <source>
        <dbReference type="EMBL" id="KAG7164027.1"/>
    </source>
</evidence>
<sequence>MGRGGGRREEVEEERRENGRLEGVALGLVFAGWPGGCAMPGGSLVLAEFPHEQRIGYAHTTPGVRPHYTQSTPTQHAIRLTPTSRQTLIRKHTHTFTGFPVRRATGQHLTCDGVEEQGHRHLYSPLSTVTPAHHPVMPKSQDHATRRGGAGRGWHCVEDLEVALEYEVPTQEGHDVPQQCQHRRAMGVYSNSANTEGHDAAPLTVPTHRRTMVLYL</sequence>
<dbReference type="AlphaFoldDB" id="A0A8J5JTH6"/>